<dbReference type="GO" id="GO:0005737">
    <property type="term" value="C:cytoplasm"/>
    <property type="evidence" value="ECO:0007669"/>
    <property type="project" value="TreeGrafter"/>
</dbReference>
<sequence>MSDTPTMTLSSDSDSTSCTRSNSESIENNSLNSLIEGQESFAGDCSNDCGNQCSMSCADDPSQLKRRRCICFNSIGQSVWGVILIIASISGFIFPPLDVMLWEKLNMRPGFPPYDWWADPPDEVKMRAYVFNVTNHERFLLGLDDKMHVEEIGPIVYLEKLKHSNMRFNENSTLTYTAERFLIYLPDHNTIDLNQTLVVPNLAILGLSSYLHKANYFVRSGLKFLVKTHGSKFFVKKTIYEYLWDNKDTLLDTSQHLAPGLVPSTNMGMLSRVYADFVDEITVKIGPQWGHHDFFKTDKVRGLSQFAGYDKDCPERITGATEGVMYHQHLSKSDVLYYLRKTVCKLVTLYFDEEVTVDGVPLYRYNLSESAFDRVKNGTDCYSMDNTLPDGISDTSKCFYDFPMVASYPHFYTGSPPKDTYVTGMKPDRYKHNSYIMVEPMTGIPFRAVARMQCNMRVHNMSAFYSPEYLRFSNTVVPIGWIEYNQEGLPKHVRYTIYFMVNVLPPLSIVIFIITLLLGFYLITKQIFSHKMKKYVLPTILNFKKQKAANLTSNGILAYEKENFLKKSSKS</sequence>
<dbReference type="RefSeq" id="XP_023946681.2">
    <property type="nucleotide sequence ID" value="XM_024090913.2"/>
</dbReference>
<evidence type="ECO:0000256" key="7">
    <source>
        <dbReference type="ARBA" id="ARBA00023180"/>
    </source>
</evidence>
<gene>
    <name evidence="11" type="primary">LOC112052027</name>
</gene>
<comment type="similarity">
    <text evidence="2">Belongs to the CD36 family.</text>
</comment>
<keyword evidence="7" id="KW-0325">Glycoprotein</keyword>
<dbReference type="Pfam" id="PF01130">
    <property type="entry name" value="CD36"/>
    <property type="match status" value="1"/>
</dbReference>
<evidence type="ECO:0000313" key="11">
    <source>
        <dbReference type="RefSeq" id="XP_023946681.2"/>
    </source>
</evidence>
<proteinExistence type="inferred from homology"/>
<dbReference type="OrthoDB" id="8187528at2759"/>
<keyword evidence="5 9" id="KW-1133">Transmembrane helix</keyword>
<dbReference type="AlphaFoldDB" id="A0A6J1NTM8"/>
<keyword evidence="10" id="KW-1185">Reference proteome</keyword>
<organism evidence="10 11">
    <name type="scientific">Bicyclus anynana</name>
    <name type="common">Squinting bush brown butterfly</name>
    <dbReference type="NCBI Taxonomy" id="110368"/>
    <lineage>
        <taxon>Eukaryota</taxon>
        <taxon>Metazoa</taxon>
        <taxon>Ecdysozoa</taxon>
        <taxon>Arthropoda</taxon>
        <taxon>Hexapoda</taxon>
        <taxon>Insecta</taxon>
        <taxon>Pterygota</taxon>
        <taxon>Neoptera</taxon>
        <taxon>Endopterygota</taxon>
        <taxon>Lepidoptera</taxon>
        <taxon>Glossata</taxon>
        <taxon>Ditrysia</taxon>
        <taxon>Papilionoidea</taxon>
        <taxon>Nymphalidae</taxon>
        <taxon>Satyrinae</taxon>
        <taxon>Satyrini</taxon>
        <taxon>Mycalesina</taxon>
        <taxon>Bicyclus</taxon>
    </lineage>
</organism>
<evidence type="ECO:0000256" key="6">
    <source>
        <dbReference type="ARBA" id="ARBA00023136"/>
    </source>
</evidence>
<dbReference type="GeneID" id="112052027"/>
<dbReference type="PRINTS" id="PR01609">
    <property type="entry name" value="CD36FAMILY"/>
</dbReference>
<dbReference type="GO" id="GO:0005886">
    <property type="term" value="C:plasma membrane"/>
    <property type="evidence" value="ECO:0007669"/>
    <property type="project" value="UniProtKB-SubCell"/>
</dbReference>
<evidence type="ECO:0000313" key="10">
    <source>
        <dbReference type="Proteomes" id="UP001652582"/>
    </source>
</evidence>
<comment type="subcellular location">
    <subcellularLocation>
        <location evidence="1">Cell membrane</location>
    </subcellularLocation>
</comment>
<evidence type="ECO:0000256" key="3">
    <source>
        <dbReference type="ARBA" id="ARBA00022475"/>
    </source>
</evidence>
<evidence type="ECO:0000256" key="5">
    <source>
        <dbReference type="ARBA" id="ARBA00022989"/>
    </source>
</evidence>
<dbReference type="PANTHER" id="PTHR11923:SF89">
    <property type="entry name" value="GH15894P"/>
    <property type="match status" value="1"/>
</dbReference>
<accession>A0A6J1NTM8</accession>
<dbReference type="KEGG" id="bany:112052027"/>
<evidence type="ECO:0000256" key="1">
    <source>
        <dbReference type="ARBA" id="ARBA00004236"/>
    </source>
</evidence>
<name>A0A6J1NTM8_BICAN</name>
<dbReference type="Proteomes" id="UP001652582">
    <property type="component" value="Chromosome 8"/>
</dbReference>
<protein>
    <submittedName>
        <fullName evidence="11">Lysosome membrane protein 2</fullName>
    </submittedName>
</protein>
<feature type="transmembrane region" description="Helical" evidence="9">
    <location>
        <begin position="70"/>
        <end position="94"/>
    </location>
</feature>
<dbReference type="GO" id="GO:0005044">
    <property type="term" value="F:scavenger receptor activity"/>
    <property type="evidence" value="ECO:0007669"/>
    <property type="project" value="TreeGrafter"/>
</dbReference>
<dbReference type="InterPro" id="IPR002159">
    <property type="entry name" value="CD36_fam"/>
</dbReference>
<dbReference type="PANTHER" id="PTHR11923">
    <property type="entry name" value="SCAVENGER RECEPTOR CLASS B TYPE-1 SR-B1"/>
    <property type="match status" value="1"/>
</dbReference>
<feature type="transmembrane region" description="Helical" evidence="9">
    <location>
        <begin position="495"/>
        <end position="523"/>
    </location>
</feature>
<evidence type="ECO:0000256" key="9">
    <source>
        <dbReference type="SAM" id="Phobius"/>
    </source>
</evidence>
<evidence type="ECO:0000256" key="8">
    <source>
        <dbReference type="SAM" id="MobiDB-lite"/>
    </source>
</evidence>
<evidence type="ECO:0000256" key="2">
    <source>
        <dbReference type="ARBA" id="ARBA00010532"/>
    </source>
</evidence>
<evidence type="ECO:0000256" key="4">
    <source>
        <dbReference type="ARBA" id="ARBA00022692"/>
    </source>
</evidence>
<keyword evidence="3" id="KW-1003">Cell membrane</keyword>
<reference evidence="11" key="1">
    <citation type="submission" date="2025-08" db="UniProtKB">
        <authorList>
            <consortium name="RefSeq"/>
        </authorList>
    </citation>
    <scope>IDENTIFICATION</scope>
</reference>
<keyword evidence="4 9" id="KW-0812">Transmembrane</keyword>
<keyword evidence="6 9" id="KW-0472">Membrane</keyword>
<feature type="region of interest" description="Disordered" evidence="8">
    <location>
        <begin position="1"/>
        <end position="26"/>
    </location>
</feature>